<evidence type="ECO:0000313" key="2">
    <source>
        <dbReference type="EMBL" id="NER19094.1"/>
    </source>
</evidence>
<feature type="transmembrane region" description="Helical" evidence="1">
    <location>
        <begin position="101"/>
        <end position="123"/>
    </location>
</feature>
<keyword evidence="1" id="KW-0472">Membrane</keyword>
<name>A0A6M0CSN0_9FLAO</name>
<dbReference type="Pfam" id="PF13795">
    <property type="entry name" value="HupE_UreJ_2"/>
    <property type="match status" value="1"/>
</dbReference>
<reference evidence="2 3" key="1">
    <citation type="submission" date="2020-01" db="EMBL/GenBank/DDBJ databases">
        <title>Spongiivirga citrea KCTC 32990T.</title>
        <authorList>
            <person name="Wang G."/>
        </authorList>
    </citation>
    <scope>NUCLEOTIDE SEQUENCE [LARGE SCALE GENOMIC DNA]</scope>
    <source>
        <strain evidence="2 3">KCTC 32990</strain>
    </source>
</reference>
<feature type="transmembrane region" description="Helical" evidence="1">
    <location>
        <begin position="135"/>
        <end position="159"/>
    </location>
</feature>
<sequence>MIENAVFFTRGLKHVLDINAYDHVIFLMVLSVPFTFKSWKKALLLVTIFTLGHSISLSLAAFDVLRFNSTWIEFLIPVTILLTALYNMINVRKIEGKVSWLLIVATLFFGLVHGFGFSSYFEIIIGNEPSKLWPLVQFALGIEASQLIVMLFVLGIAAIFQEIVQLSKRDWILIVSAMVLGAVIPMIIESDIW</sequence>
<comment type="caution">
    <text evidence="2">The sequence shown here is derived from an EMBL/GenBank/DDBJ whole genome shotgun (WGS) entry which is preliminary data.</text>
</comment>
<accession>A0A6M0CSN0</accession>
<evidence type="ECO:0000313" key="3">
    <source>
        <dbReference type="Proteomes" id="UP000474296"/>
    </source>
</evidence>
<dbReference type="Proteomes" id="UP000474296">
    <property type="component" value="Unassembled WGS sequence"/>
</dbReference>
<feature type="transmembrane region" description="Helical" evidence="1">
    <location>
        <begin position="43"/>
        <end position="65"/>
    </location>
</feature>
<dbReference type="InterPro" id="IPR032809">
    <property type="entry name" value="Put_HupE_UreJ"/>
</dbReference>
<dbReference type="AlphaFoldDB" id="A0A6M0CSN0"/>
<dbReference type="EMBL" id="JAABOQ010000009">
    <property type="protein sequence ID" value="NER19094.1"/>
    <property type="molecule type" value="Genomic_DNA"/>
</dbReference>
<proteinExistence type="predicted"/>
<keyword evidence="3" id="KW-1185">Reference proteome</keyword>
<organism evidence="2 3">
    <name type="scientific">Spongiivirga citrea</name>
    <dbReference type="NCBI Taxonomy" id="1481457"/>
    <lineage>
        <taxon>Bacteria</taxon>
        <taxon>Pseudomonadati</taxon>
        <taxon>Bacteroidota</taxon>
        <taxon>Flavobacteriia</taxon>
        <taxon>Flavobacteriales</taxon>
        <taxon>Flavobacteriaceae</taxon>
        <taxon>Spongiivirga</taxon>
    </lineage>
</organism>
<evidence type="ECO:0000256" key="1">
    <source>
        <dbReference type="SAM" id="Phobius"/>
    </source>
</evidence>
<gene>
    <name evidence="2" type="ORF">GWK10_17900</name>
</gene>
<keyword evidence="1" id="KW-0812">Transmembrane</keyword>
<keyword evidence="1" id="KW-1133">Transmembrane helix</keyword>
<feature type="transmembrane region" description="Helical" evidence="1">
    <location>
        <begin position="171"/>
        <end position="188"/>
    </location>
</feature>
<protein>
    <submittedName>
        <fullName evidence="2">HupE/UreJ family protein</fullName>
    </submittedName>
</protein>
<feature type="transmembrane region" description="Helical" evidence="1">
    <location>
        <begin position="71"/>
        <end position="89"/>
    </location>
</feature>